<keyword evidence="1" id="KW-0812">Transmembrane</keyword>
<evidence type="ECO:0000256" key="1">
    <source>
        <dbReference type="SAM" id="Phobius"/>
    </source>
</evidence>
<feature type="transmembrane region" description="Helical" evidence="1">
    <location>
        <begin position="12"/>
        <end position="31"/>
    </location>
</feature>
<evidence type="ECO:0000313" key="2">
    <source>
        <dbReference type="EMBL" id="PKK65564.1"/>
    </source>
</evidence>
<protein>
    <submittedName>
        <fullName evidence="2">Uncharacterized protein</fullName>
    </submittedName>
</protein>
<organism evidence="2 3">
    <name type="scientific">Rhizophagus irregularis</name>
    <dbReference type="NCBI Taxonomy" id="588596"/>
    <lineage>
        <taxon>Eukaryota</taxon>
        <taxon>Fungi</taxon>
        <taxon>Fungi incertae sedis</taxon>
        <taxon>Mucoromycota</taxon>
        <taxon>Glomeromycotina</taxon>
        <taxon>Glomeromycetes</taxon>
        <taxon>Glomerales</taxon>
        <taxon>Glomeraceae</taxon>
        <taxon>Rhizophagus</taxon>
    </lineage>
</organism>
<proteinExistence type="predicted"/>
<dbReference type="AlphaFoldDB" id="A0A2N1MV84"/>
<reference evidence="2 3" key="2">
    <citation type="submission" date="2017-10" db="EMBL/GenBank/DDBJ databases">
        <title>Extensive intraspecific genome diversity in a model arbuscular mycorrhizal fungus.</title>
        <authorList>
            <person name="Chen E.C.H."/>
            <person name="Morin E."/>
            <person name="Baudet D."/>
            <person name="Noel J."/>
            <person name="Ndikumana S."/>
            <person name="Charron P."/>
            <person name="St-Onge C."/>
            <person name="Giorgi J."/>
            <person name="Grigoriev I.V."/>
            <person name="Roux C."/>
            <person name="Martin F.M."/>
            <person name="Corradi N."/>
        </authorList>
    </citation>
    <scope>NUCLEOTIDE SEQUENCE [LARGE SCALE GENOMIC DNA]</scope>
    <source>
        <strain evidence="2 3">C2</strain>
    </source>
</reference>
<gene>
    <name evidence="2" type="ORF">RhiirC2_62838</name>
</gene>
<keyword evidence="1" id="KW-0472">Membrane</keyword>
<keyword evidence="1" id="KW-1133">Transmembrane helix</keyword>
<comment type="caution">
    <text evidence="2">The sequence shown here is derived from an EMBL/GenBank/DDBJ whole genome shotgun (WGS) entry which is preliminary data.</text>
</comment>
<sequence>MSRLIDLSALTSFLDQYLIIQYYFIAFLIFFQKKNQEANFCSKSFLKDIQLN</sequence>
<name>A0A2N1MV84_9GLOM</name>
<accession>A0A2N1MV84</accession>
<dbReference type="EMBL" id="LLXL01001240">
    <property type="protein sequence ID" value="PKK65564.1"/>
    <property type="molecule type" value="Genomic_DNA"/>
</dbReference>
<dbReference type="Proteomes" id="UP000233469">
    <property type="component" value="Unassembled WGS sequence"/>
</dbReference>
<evidence type="ECO:0000313" key="3">
    <source>
        <dbReference type="Proteomes" id="UP000233469"/>
    </source>
</evidence>
<reference evidence="2 3" key="1">
    <citation type="submission" date="2016-04" db="EMBL/GenBank/DDBJ databases">
        <title>Genome analyses suggest a sexual origin of heterokaryosis in a supposedly ancient asexual fungus.</title>
        <authorList>
            <person name="Ropars J."/>
            <person name="Sedzielewska K."/>
            <person name="Noel J."/>
            <person name="Charron P."/>
            <person name="Farinelli L."/>
            <person name="Marton T."/>
            <person name="Kruger M."/>
            <person name="Pelin A."/>
            <person name="Brachmann A."/>
            <person name="Corradi N."/>
        </authorList>
    </citation>
    <scope>NUCLEOTIDE SEQUENCE [LARGE SCALE GENOMIC DNA]</scope>
    <source>
        <strain evidence="2 3">C2</strain>
    </source>
</reference>